<keyword evidence="2" id="KW-1185">Reference proteome</keyword>
<dbReference type="Proteomes" id="UP000476338">
    <property type="component" value="Unassembled WGS sequence"/>
</dbReference>
<sequence>MSTINIDEYKIIDNLLDRYLELDFKEKSDFKRLVSSINKIVIINPLIFYRIDDKTLELISGRKRIEAIKTLNELKAKNKKILNIPARILSKENDLDSVYLLAFKENTNRRI</sequence>
<comment type="caution">
    <text evidence="1">The sequence shown here is derived from an EMBL/GenBank/DDBJ whole genome shotgun (WGS) entry which is preliminary data.</text>
</comment>
<accession>A0A6L5WHN9</accession>
<dbReference type="InterPro" id="IPR036086">
    <property type="entry name" value="ParB/Sulfiredoxin_sf"/>
</dbReference>
<organism evidence="1 2">
    <name type="scientific">Campylobacter portucalensis</name>
    <dbReference type="NCBI Taxonomy" id="2608384"/>
    <lineage>
        <taxon>Bacteria</taxon>
        <taxon>Pseudomonadati</taxon>
        <taxon>Campylobacterota</taxon>
        <taxon>Epsilonproteobacteria</taxon>
        <taxon>Campylobacterales</taxon>
        <taxon>Campylobacteraceae</taxon>
        <taxon>Campylobacter</taxon>
    </lineage>
</organism>
<reference evidence="1 2" key="1">
    <citation type="submission" date="2019-09" db="EMBL/GenBank/DDBJ databases">
        <authorList>
            <person name="Silva M."/>
            <person name="Pereira G."/>
            <person name="Lopes-Da-Costa L."/>
            <person name="Silva E."/>
        </authorList>
    </citation>
    <scope>NUCLEOTIDE SEQUENCE [LARGE SCALE GENOMIC DNA]</scope>
    <source>
        <strain evidence="1 2">FMV-PI01</strain>
    </source>
</reference>
<proteinExistence type="predicted"/>
<gene>
    <name evidence="1" type="ORF">F1B92_04355</name>
</gene>
<dbReference type="SUPFAM" id="SSF110849">
    <property type="entry name" value="ParB/Sulfiredoxin"/>
    <property type="match status" value="1"/>
</dbReference>
<protein>
    <submittedName>
        <fullName evidence="1">Uncharacterized protein</fullName>
    </submittedName>
</protein>
<dbReference type="EMBL" id="VWSJ01000012">
    <property type="protein sequence ID" value="MSN96416.1"/>
    <property type="molecule type" value="Genomic_DNA"/>
</dbReference>
<evidence type="ECO:0000313" key="1">
    <source>
        <dbReference type="EMBL" id="MSN96416.1"/>
    </source>
</evidence>
<dbReference type="Gene3D" id="3.90.1530.10">
    <property type="entry name" value="Conserved hypothetical protein from pyrococcus furiosus pfu- 392566-001, ParB domain"/>
    <property type="match status" value="1"/>
</dbReference>
<evidence type="ECO:0000313" key="2">
    <source>
        <dbReference type="Proteomes" id="UP000476338"/>
    </source>
</evidence>
<dbReference type="AlphaFoldDB" id="A0A6L5WHN9"/>
<name>A0A6L5WHN9_9BACT</name>
<reference evidence="1 2" key="2">
    <citation type="submission" date="2020-03" db="EMBL/GenBank/DDBJ databases">
        <title>Campylobacter portucalensis sp. nov., a new species of Campylobacter isolated from the reproductive tract of bulls.</title>
        <authorList>
            <person name="Silva M.F."/>
            <person name="Pereira G."/>
            <person name="Carneiro C."/>
            <person name="Hemphill A."/>
            <person name="Mateus L."/>
            <person name="Lopes-Da-Costa L."/>
            <person name="Silva E."/>
        </authorList>
    </citation>
    <scope>NUCLEOTIDE SEQUENCE [LARGE SCALE GENOMIC DNA]</scope>
    <source>
        <strain evidence="1 2">FMV-PI01</strain>
    </source>
</reference>